<evidence type="ECO:0000259" key="9">
    <source>
        <dbReference type="Pfam" id="PF07715"/>
    </source>
</evidence>
<protein>
    <submittedName>
        <fullName evidence="10">TonB-dependent receptor</fullName>
    </submittedName>
</protein>
<keyword evidence="2 7" id="KW-0813">Transport</keyword>
<dbReference type="Pfam" id="PF13715">
    <property type="entry name" value="CarbopepD_reg_2"/>
    <property type="match status" value="1"/>
</dbReference>
<evidence type="ECO:0000313" key="11">
    <source>
        <dbReference type="Proteomes" id="UP000249873"/>
    </source>
</evidence>
<keyword evidence="8" id="KW-0732">Signal</keyword>
<evidence type="ECO:0000313" key="10">
    <source>
        <dbReference type="EMBL" id="AWV97116.1"/>
    </source>
</evidence>
<keyword evidence="4 7" id="KW-0812">Transmembrane</keyword>
<feature type="signal peptide" evidence="8">
    <location>
        <begin position="1"/>
        <end position="39"/>
    </location>
</feature>
<keyword evidence="3 7" id="KW-1134">Transmembrane beta strand</keyword>
<feature type="chain" id="PRO_5016265702" evidence="8">
    <location>
        <begin position="40"/>
        <end position="1042"/>
    </location>
</feature>
<reference evidence="10 11" key="1">
    <citation type="submission" date="2018-05" db="EMBL/GenBank/DDBJ databases">
        <title>Complete genome sequence of Arcticibacterium luteifluviistationis SM1504T, a cytophagaceae bacterium isolated from Arctic surface seawater.</title>
        <authorList>
            <person name="Li Y."/>
            <person name="Qin Q.-L."/>
        </authorList>
    </citation>
    <scope>NUCLEOTIDE SEQUENCE [LARGE SCALE GENOMIC DNA]</scope>
    <source>
        <strain evidence="10 11">SM1504</strain>
    </source>
</reference>
<dbReference type="Pfam" id="PF07715">
    <property type="entry name" value="Plug"/>
    <property type="match status" value="1"/>
</dbReference>
<dbReference type="SUPFAM" id="SSF56935">
    <property type="entry name" value="Porins"/>
    <property type="match status" value="1"/>
</dbReference>
<keyword evidence="10" id="KW-0675">Receptor</keyword>
<evidence type="ECO:0000256" key="4">
    <source>
        <dbReference type="ARBA" id="ARBA00022692"/>
    </source>
</evidence>
<keyword evidence="6 7" id="KW-0998">Cell outer membrane</keyword>
<organism evidence="10 11">
    <name type="scientific">Arcticibacterium luteifluviistationis</name>
    <dbReference type="NCBI Taxonomy" id="1784714"/>
    <lineage>
        <taxon>Bacteria</taxon>
        <taxon>Pseudomonadati</taxon>
        <taxon>Bacteroidota</taxon>
        <taxon>Cytophagia</taxon>
        <taxon>Cytophagales</taxon>
        <taxon>Leadbetterellaceae</taxon>
        <taxon>Arcticibacterium</taxon>
    </lineage>
</organism>
<dbReference type="InterPro" id="IPR036942">
    <property type="entry name" value="Beta-barrel_TonB_sf"/>
</dbReference>
<dbReference type="NCBIfam" id="TIGR04056">
    <property type="entry name" value="OMP_RagA_SusC"/>
    <property type="match status" value="1"/>
</dbReference>
<dbReference type="NCBIfam" id="TIGR04057">
    <property type="entry name" value="SusC_RagA_signa"/>
    <property type="match status" value="1"/>
</dbReference>
<dbReference type="PROSITE" id="PS52016">
    <property type="entry name" value="TONB_DEPENDENT_REC_3"/>
    <property type="match status" value="1"/>
</dbReference>
<evidence type="ECO:0000256" key="1">
    <source>
        <dbReference type="ARBA" id="ARBA00004571"/>
    </source>
</evidence>
<dbReference type="InterPro" id="IPR023996">
    <property type="entry name" value="TonB-dep_OMP_SusC/RagA"/>
</dbReference>
<dbReference type="InterPro" id="IPR012910">
    <property type="entry name" value="Plug_dom"/>
</dbReference>
<dbReference type="Gene3D" id="2.60.40.1120">
    <property type="entry name" value="Carboxypeptidase-like, regulatory domain"/>
    <property type="match status" value="1"/>
</dbReference>
<evidence type="ECO:0000256" key="8">
    <source>
        <dbReference type="SAM" id="SignalP"/>
    </source>
</evidence>
<evidence type="ECO:0000256" key="7">
    <source>
        <dbReference type="PROSITE-ProRule" id="PRU01360"/>
    </source>
</evidence>
<evidence type="ECO:0000256" key="6">
    <source>
        <dbReference type="ARBA" id="ARBA00023237"/>
    </source>
</evidence>
<dbReference type="InterPro" id="IPR039426">
    <property type="entry name" value="TonB-dep_rcpt-like"/>
</dbReference>
<comment type="similarity">
    <text evidence="7">Belongs to the TonB-dependent receptor family.</text>
</comment>
<dbReference type="AlphaFoldDB" id="A0A2Z4G7D6"/>
<dbReference type="Gene3D" id="2.40.170.20">
    <property type="entry name" value="TonB-dependent receptor, beta-barrel domain"/>
    <property type="match status" value="1"/>
</dbReference>
<sequence length="1042" mass="114968">MNNSKNKNNLTNNETSLNMEKLKLLLIAIAVSFTSLAYAQNTVSGVVVDNQNMPIPGVNVVKQGTTTGTSTNSEGKFQIGIKNGDVLTFSFIGYESQNITYSGQSSLNVEMIEDAANLEEIVVIGYGTVKRTDLTGAVASLGNRELTSQKKTDLGQALQGRVAGVDVRTTNNKPGAPLSIDIRGNTVIQNTNESRDGLSDNLADDLSKPLYVVDGVFFDDINILNPADIQQMDILKDASATAIYGARGANGVVIITTKNGIEGRTQFSYDATFGVNTAANVPDMLDGDQFVNFADNVLRSSAWKGMFKPGEGVYPTVEDYNNAAIDLTTEFRATNEEASNVANRRYTDWQNDYLKSGIQTSHTLGMSGGSNGLTYNASAGYLSNKGVIGIESYDRFNLSTSLTKKVSNKFTLGVKAYLSLSDRETGSNELFRSTLRLSPTVNSFNPDGSVILFPDDQDGRFLNPIYESQGSWLSNTKTLDVITNAFLNYKPTKWLSLKTQFAPNLSNDRYGSHFGLLTKSARNEESRTRAYYNSNFKTSYTWDNIADLNFDVAEGHSLNATLISSMYYNQREGSAIETRDFDTDAYQFYNAGAGLDVRAYNTYFYKETLASFAGRLNYGIQDKYLFTFTGRYDGSSKLAPGYKWNFFPSAAFAWKASDEAFLQEADWLNNLKVRLSYGESGNEGSIRAYQSLAFLGGSDYLFGNSHVNGVNVSGLPNYELTWERSKEFNFGVDMSMLQYRLGLSLEIYNKKTVDAILGRTLSPISGYGSATGNYGSVRNSGVELTLNTVNAQTNNFKWTTSINFAKNKNQILKLDGGIDKFTYGNHGVRQVGQPVDAIYGYEIEGIWQLAEAAEAFAFDGSFPGQYKYSDLDNNGSLTEDDKKVIGSLSPDWIGGMTNTFTYNNFNLNIQMHTRQGVYGHSEFYNNFVPWQNDDAKFNKVDLDYWTPNNPGSVNPAPEYGSTGNNYYTDFNFVKVGNIGLGYTASSTLLDKLKINSLRLTLDVQNPFTFTDYAGPDPETGMQNSYNAGYMIKTVLFGLKVTY</sequence>
<gene>
    <name evidence="10" type="ORF">DJ013_02575</name>
</gene>
<dbReference type="SUPFAM" id="SSF49464">
    <property type="entry name" value="Carboxypeptidase regulatory domain-like"/>
    <property type="match status" value="1"/>
</dbReference>
<dbReference type="GO" id="GO:0009279">
    <property type="term" value="C:cell outer membrane"/>
    <property type="evidence" value="ECO:0007669"/>
    <property type="project" value="UniProtKB-SubCell"/>
</dbReference>
<keyword evidence="11" id="KW-1185">Reference proteome</keyword>
<evidence type="ECO:0000256" key="2">
    <source>
        <dbReference type="ARBA" id="ARBA00022448"/>
    </source>
</evidence>
<dbReference type="InterPro" id="IPR008969">
    <property type="entry name" value="CarboxyPept-like_regulatory"/>
</dbReference>
<dbReference type="OrthoDB" id="9768177at2"/>
<dbReference type="InterPro" id="IPR037066">
    <property type="entry name" value="Plug_dom_sf"/>
</dbReference>
<accession>A0A2Z4G7D6</accession>
<dbReference type="InterPro" id="IPR023997">
    <property type="entry name" value="TonB-dep_OMP_SusC/RagA_CS"/>
</dbReference>
<name>A0A2Z4G7D6_9BACT</name>
<evidence type="ECO:0000256" key="5">
    <source>
        <dbReference type="ARBA" id="ARBA00023136"/>
    </source>
</evidence>
<dbReference type="EMBL" id="CP029480">
    <property type="protein sequence ID" value="AWV97116.1"/>
    <property type="molecule type" value="Genomic_DNA"/>
</dbReference>
<dbReference type="KEGG" id="als:DJ013_02575"/>
<evidence type="ECO:0000256" key="3">
    <source>
        <dbReference type="ARBA" id="ARBA00022452"/>
    </source>
</evidence>
<dbReference type="Gene3D" id="2.170.130.10">
    <property type="entry name" value="TonB-dependent receptor, plug domain"/>
    <property type="match status" value="1"/>
</dbReference>
<proteinExistence type="inferred from homology"/>
<comment type="subcellular location">
    <subcellularLocation>
        <location evidence="1 7">Cell outer membrane</location>
        <topology evidence="1 7">Multi-pass membrane protein</topology>
    </subcellularLocation>
</comment>
<keyword evidence="5 7" id="KW-0472">Membrane</keyword>
<dbReference type="Proteomes" id="UP000249873">
    <property type="component" value="Chromosome"/>
</dbReference>
<feature type="domain" description="TonB-dependent receptor plug" evidence="9">
    <location>
        <begin position="132"/>
        <end position="252"/>
    </location>
</feature>